<dbReference type="AlphaFoldDB" id="A0A8C3CG37"/>
<dbReference type="GO" id="GO:0005912">
    <property type="term" value="C:adherens junction"/>
    <property type="evidence" value="ECO:0007669"/>
    <property type="project" value="UniProtKB-SubCell"/>
</dbReference>
<feature type="region of interest" description="Disordered" evidence="11">
    <location>
        <begin position="1"/>
        <end position="28"/>
    </location>
</feature>
<reference evidence="12" key="3">
    <citation type="submission" date="2025-09" db="UniProtKB">
        <authorList>
            <consortium name="Ensembl"/>
        </authorList>
    </citation>
    <scope>IDENTIFICATION</scope>
</reference>
<keyword evidence="8" id="KW-0965">Cell junction</keyword>
<dbReference type="InterPro" id="IPR016024">
    <property type="entry name" value="ARM-type_fold"/>
</dbReference>
<evidence type="ECO:0000256" key="6">
    <source>
        <dbReference type="ARBA" id="ARBA00022737"/>
    </source>
</evidence>
<dbReference type="Gene3D" id="1.25.10.10">
    <property type="entry name" value="Leucine-rich Repeat Variant"/>
    <property type="match status" value="1"/>
</dbReference>
<dbReference type="InterPro" id="IPR011989">
    <property type="entry name" value="ARM-like"/>
</dbReference>
<keyword evidence="13" id="KW-1185">Reference proteome</keyword>
<organism evidence="12 13">
    <name type="scientific">Cairina moschata</name>
    <name type="common">Muscovy duck</name>
    <dbReference type="NCBI Taxonomy" id="8855"/>
    <lineage>
        <taxon>Eukaryota</taxon>
        <taxon>Metazoa</taxon>
        <taxon>Chordata</taxon>
        <taxon>Craniata</taxon>
        <taxon>Vertebrata</taxon>
        <taxon>Euteleostomi</taxon>
        <taxon>Archelosauria</taxon>
        <taxon>Archosauria</taxon>
        <taxon>Dinosauria</taxon>
        <taxon>Saurischia</taxon>
        <taxon>Theropoda</taxon>
        <taxon>Coelurosauria</taxon>
        <taxon>Aves</taxon>
        <taxon>Neognathae</taxon>
        <taxon>Galloanserae</taxon>
        <taxon>Anseriformes</taxon>
        <taxon>Anatidae</taxon>
        <taxon>Anatinae</taxon>
        <taxon>Cairina</taxon>
    </lineage>
</organism>
<keyword evidence="9" id="KW-0539">Nucleus</keyword>
<comment type="similarity">
    <text evidence="4">Belongs to the beta-catenin family.</text>
</comment>
<dbReference type="Ensembl" id="ENSCMMT00000020876.1">
    <property type="protein sequence ID" value="ENSCMMP00000019013.1"/>
    <property type="gene ID" value="ENSCMMG00000011910.1"/>
</dbReference>
<evidence type="ECO:0000256" key="9">
    <source>
        <dbReference type="ARBA" id="ARBA00023242"/>
    </source>
</evidence>
<dbReference type="SUPFAM" id="SSF48371">
    <property type="entry name" value="ARM repeat"/>
    <property type="match status" value="1"/>
</dbReference>
<dbReference type="PANTHER" id="PTHR10372:SF6">
    <property type="entry name" value="CATENIN DELTA-1"/>
    <property type="match status" value="1"/>
</dbReference>
<dbReference type="PROSITE" id="PS50176">
    <property type="entry name" value="ARM_REPEAT"/>
    <property type="match status" value="3"/>
</dbReference>
<sequence>MDGVGAVPRPRGGSGGGRGAELSSGPGRLWPRLGVAAGVLLCTPPEGFGLLAQLAGQLQAHHPLPVGVVQQQQQVRERRRAHGGEALRGPARSAPLPDPLPLRSHSASRHRPAGAARPREERGSPPCRLPPFSSPRPRPLPARPGLPAPMDDSEVESTASILASVKEQEAQFEKLTRALEEERRHVSAQLERVRVSPQDAGPGLANGTLTRRHQNGRFLGDADLERQKFPDLKLNGPQDHSHLLYSTIPRMQDPGQIVEETYTMEEDPEGAMSVVSVETSDDGTTRRTETTVKKVVKTVTTRTVQQVPLGPDGLPLETSPVGGGGYVQTMDRNFRKNGTGGPGAYLGQPGTATLPRNYHYPDGYGRPYDDGGGYPGSEHSYGSLSRVTRIDERYRPAADAYRAPSRQDIYGPQPQVRVGGSNMDLNHFHPEPYGLEDDQRSVGFDDVDYGLMSDYGTARRAGTPSDPRRRLRSYEDMLVDEVAPDRYYWAPLAQHERGSLASLDSLRKGGPAPGSWRQPELPEVIAMLSFRLDAVKSNAAAYLQHLCYRNDKVKTEVRKLKGIPVLVGLLDHPKKEVHYGACGALKNISFGKDQDNKIAIKNCDGVPALVRLLRKAHDMDLTEVITGTLWNLSSHDSIKMAIVDNALHALTDEVVIPRSGWEREPNEDSKPRHIEWESVLTNTAGCLRNVSSERSEARRKLRECDGLVDALIYIIQAEIGQKDLDSKLVENCVCLLRNLSYQVHREIPHAERYQETPAVPTNNTGPHAASCFGAKKGKGKKLPEDPGADTVDFPKRTTPAKGYELLFQPEVVRIYISLLKESKTPAILEASAGAIQNLCAGSWTYGRYIRSALRQEKGLSAIADLLANDSERVVKAASGALRNLAVDSRNKELIGKHAIPSLVKNLPGGQQTPAKNLSEDTVVSILNTINEVIVENLEAAKKLRETQGIEKLVLINKTGNRSEREVRAAALVLQTVWGYKELRKPLEKEGWKKSDFQVNLNSASRTQGGNSFDDSTLPLIDRNQKTDKKSSREEIQMSNMGPDNYSTLNEMEHSRTLDRPGDLGDTEPVKAAPLMQDEGQEPQPEAEEAEEDAPVPCPVSQKI</sequence>
<comment type="subcellular location">
    <subcellularLocation>
        <location evidence="3">Cell junction</location>
        <location evidence="3">Adherens junction</location>
    </subcellularLocation>
    <subcellularLocation>
        <location evidence="2">Cytoplasm</location>
    </subcellularLocation>
    <subcellularLocation>
        <location evidence="1">Nucleus</location>
    </subcellularLocation>
</comment>
<dbReference type="SMART" id="SM00185">
    <property type="entry name" value="ARM"/>
    <property type="match status" value="8"/>
</dbReference>
<evidence type="ECO:0000256" key="7">
    <source>
        <dbReference type="ARBA" id="ARBA00022889"/>
    </source>
</evidence>
<feature type="region of interest" description="Disordered" evidence="11">
    <location>
        <begin position="756"/>
        <end position="794"/>
    </location>
</feature>
<feature type="repeat" description="ARM" evidence="10">
    <location>
        <begin position="857"/>
        <end position="894"/>
    </location>
</feature>
<feature type="compositionally biased region" description="Pro residues" evidence="11">
    <location>
        <begin position="127"/>
        <end position="147"/>
    </location>
</feature>
<dbReference type="PANTHER" id="PTHR10372">
    <property type="entry name" value="PLAKOPHILLIN-RELATED"/>
    <property type="match status" value="1"/>
</dbReference>
<dbReference type="FunFam" id="1.25.10.10:FF:000007">
    <property type="entry name" value="ARVCF, delta catenin family member"/>
    <property type="match status" value="1"/>
</dbReference>
<dbReference type="Proteomes" id="UP000694556">
    <property type="component" value="Chromosome 5"/>
</dbReference>
<keyword evidence="5" id="KW-0963">Cytoplasm</keyword>
<feature type="compositionally biased region" description="Acidic residues" evidence="11">
    <location>
        <begin position="1078"/>
        <end position="1093"/>
    </location>
</feature>
<feature type="compositionally biased region" description="Basic and acidic residues" evidence="11">
    <location>
        <begin position="1050"/>
        <end position="1062"/>
    </location>
</feature>
<dbReference type="GO" id="GO:0005634">
    <property type="term" value="C:nucleus"/>
    <property type="evidence" value="ECO:0007669"/>
    <property type="project" value="UniProtKB-SubCell"/>
</dbReference>
<keyword evidence="6" id="KW-0677">Repeat</keyword>
<feature type="compositionally biased region" description="Polar residues" evidence="11">
    <location>
        <begin position="1036"/>
        <end position="1049"/>
    </location>
</feature>
<feature type="region of interest" description="Disordered" evidence="11">
    <location>
        <begin position="1002"/>
        <end position="1103"/>
    </location>
</feature>
<evidence type="ECO:0000256" key="11">
    <source>
        <dbReference type="SAM" id="MobiDB-lite"/>
    </source>
</evidence>
<feature type="region of interest" description="Disordered" evidence="11">
    <location>
        <begin position="69"/>
        <end position="156"/>
    </location>
</feature>
<accession>A0A8C3CG37</accession>
<evidence type="ECO:0000256" key="5">
    <source>
        <dbReference type="ARBA" id="ARBA00022490"/>
    </source>
</evidence>
<evidence type="ECO:0000256" key="4">
    <source>
        <dbReference type="ARBA" id="ARBA00005462"/>
    </source>
</evidence>
<feature type="repeat" description="ARM" evidence="10">
    <location>
        <begin position="561"/>
        <end position="598"/>
    </location>
</feature>
<evidence type="ECO:0000256" key="8">
    <source>
        <dbReference type="ARBA" id="ARBA00022949"/>
    </source>
</evidence>
<evidence type="ECO:0000313" key="12">
    <source>
        <dbReference type="Ensembl" id="ENSCMMP00000019013.1"/>
    </source>
</evidence>
<evidence type="ECO:0000256" key="2">
    <source>
        <dbReference type="ARBA" id="ARBA00004496"/>
    </source>
</evidence>
<evidence type="ECO:0000256" key="1">
    <source>
        <dbReference type="ARBA" id="ARBA00004123"/>
    </source>
</evidence>
<dbReference type="InterPro" id="IPR028435">
    <property type="entry name" value="Plakophilin/d_Catenin"/>
</dbReference>
<dbReference type="GO" id="GO:0098609">
    <property type="term" value="P:cell-cell adhesion"/>
    <property type="evidence" value="ECO:0007669"/>
    <property type="project" value="InterPro"/>
</dbReference>
<proteinExistence type="inferred from homology"/>
<dbReference type="GO" id="GO:0005886">
    <property type="term" value="C:plasma membrane"/>
    <property type="evidence" value="ECO:0007669"/>
    <property type="project" value="TreeGrafter"/>
</dbReference>
<feature type="compositionally biased region" description="Basic and acidic residues" evidence="11">
    <location>
        <begin position="1022"/>
        <end position="1035"/>
    </location>
</feature>
<feature type="compositionally biased region" description="Low complexity" evidence="11">
    <location>
        <begin position="1"/>
        <end position="11"/>
    </location>
</feature>
<dbReference type="Pfam" id="PF00514">
    <property type="entry name" value="Arm"/>
    <property type="match status" value="4"/>
</dbReference>
<feature type="repeat" description="ARM" evidence="10">
    <location>
        <begin position="604"/>
        <end position="647"/>
    </location>
</feature>
<dbReference type="InterPro" id="IPR000225">
    <property type="entry name" value="Armadillo"/>
</dbReference>
<name>A0A8C3CG37_CAIMO</name>
<evidence type="ECO:0000256" key="10">
    <source>
        <dbReference type="PROSITE-ProRule" id="PRU00259"/>
    </source>
</evidence>
<keyword evidence="7" id="KW-0130">Cell adhesion</keyword>
<dbReference type="GO" id="GO:0005737">
    <property type="term" value="C:cytoplasm"/>
    <property type="evidence" value="ECO:0007669"/>
    <property type="project" value="UniProtKB-SubCell"/>
</dbReference>
<reference evidence="12" key="2">
    <citation type="submission" date="2025-08" db="UniProtKB">
        <authorList>
            <consortium name="Ensembl"/>
        </authorList>
    </citation>
    <scope>IDENTIFICATION</scope>
</reference>
<reference evidence="12" key="1">
    <citation type="submission" date="2018-09" db="EMBL/GenBank/DDBJ databases">
        <title>Common duck and Muscovy duck high density SNP chip.</title>
        <authorList>
            <person name="Vignal A."/>
            <person name="Thebault N."/>
            <person name="Warren W.C."/>
        </authorList>
    </citation>
    <scope>NUCLEOTIDE SEQUENCE [LARGE SCALE GENOMIC DNA]</scope>
</reference>
<evidence type="ECO:0000313" key="13">
    <source>
        <dbReference type="Proteomes" id="UP000694556"/>
    </source>
</evidence>
<evidence type="ECO:0000256" key="3">
    <source>
        <dbReference type="ARBA" id="ARBA00004536"/>
    </source>
</evidence>
<protein>
    <submittedName>
        <fullName evidence="12">Catenin delta 1</fullName>
    </submittedName>
</protein>
<feature type="compositionally biased region" description="Polar residues" evidence="11">
    <location>
        <begin position="1002"/>
        <end position="1014"/>
    </location>
</feature>